<dbReference type="Proteomes" id="UP001500711">
    <property type="component" value="Unassembled WGS sequence"/>
</dbReference>
<gene>
    <name evidence="1" type="ORF">GCM10022267_06050</name>
</gene>
<reference evidence="2" key="1">
    <citation type="journal article" date="2019" name="Int. J. Syst. Evol. Microbiol.">
        <title>The Global Catalogue of Microorganisms (GCM) 10K type strain sequencing project: providing services to taxonomists for standard genome sequencing and annotation.</title>
        <authorList>
            <consortium name="The Broad Institute Genomics Platform"/>
            <consortium name="The Broad Institute Genome Sequencing Center for Infectious Disease"/>
            <person name="Wu L."/>
            <person name="Ma J."/>
        </authorList>
    </citation>
    <scope>NUCLEOTIDE SEQUENCE [LARGE SCALE GENOMIC DNA]</scope>
    <source>
        <strain evidence="2">JCM 17494</strain>
    </source>
</reference>
<accession>A0ABP6ZZK2</accession>
<sequence length="44" mass="5111">MNTIRFTSKELPNWDGRTYNEYGQRSKYAPEIDYVTVAPVVGRS</sequence>
<organism evidence="1 2">
    <name type="scientific">Lentzea roselyniae</name>
    <dbReference type="NCBI Taxonomy" id="531940"/>
    <lineage>
        <taxon>Bacteria</taxon>
        <taxon>Bacillati</taxon>
        <taxon>Actinomycetota</taxon>
        <taxon>Actinomycetes</taxon>
        <taxon>Pseudonocardiales</taxon>
        <taxon>Pseudonocardiaceae</taxon>
        <taxon>Lentzea</taxon>
    </lineage>
</organism>
<evidence type="ECO:0000313" key="2">
    <source>
        <dbReference type="Proteomes" id="UP001500711"/>
    </source>
</evidence>
<dbReference type="EMBL" id="BAABBE010000002">
    <property type="protein sequence ID" value="GAA3622731.1"/>
    <property type="molecule type" value="Genomic_DNA"/>
</dbReference>
<dbReference type="RefSeq" id="WP_346127394.1">
    <property type="nucleotide sequence ID" value="NZ_BAABBE010000002.1"/>
</dbReference>
<name>A0ABP6ZZK2_9PSEU</name>
<proteinExistence type="predicted"/>
<protein>
    <submittedName>
        <fullName evidence="1">Uncharacterized protein</fullName>
    </submittedName>
</protein>
<comment type="caution">
    <text evidence="1">The sequence shown here is derived from an EMBL/GenBank/DDBJ whole genome shotgun (WGS) entry which is preliminary data.</text>
</comment>
<evidence type="ECO:0000313" key="1">
    <source>
        <dbReference type="EMBL" id="GAA3622731.1"/>
    </source>
</evidence>
<keyword evidence="2" id="KW-1185">Reference proteome</keyword>